<dbReference type="GO" id="GO:0052689">
    <property type="term" value="F:carboxylic ester hydrolase activity"/>
    <property type="evidence" value="ECO:0007669"/>
    <property type="project" value="UniProtKB-KW"/>
</dbReference>
<organism evidence="6 7">
    <name type="scientific">Nocardia uniformis</name>
    <dbReference type="NCBI Taxonomy" id="53432"/>
    <lineage>
        <taxon>Bacteria</taxon>
        <taxon>Bacillati</taxon>
        <taxon>Actinomycetota</taxon>
        <taxon>Actinomycetes</taxon>
        <taxon>Mycobacteriales</taxon>
        <taxon>Nocardiaceae</taxon>
        <taxon>Nocardia</taxon>
    </lineage>
</organism>
<gene>
    <name evidence="6" type="ORF">HLB23_38500</name>
</gene>
<comment type="caution">
    <text evidence="6">The sequence shown here is derived from an EMBL/GenBank/DDBJ whole genome shotgun (WGS) entry which is preliminary data.</text>
</comment>
<proteinExistence type="inferred from homology"/>
<dbReference type="SMART" id="SM01110">
    <property type="entry name" value="Cutinase"/>
    <property type="match status" value="1"/>
</dbReference>
<dbReference type="AlphaFoldDB" id="A0A849CD12"/>
<dbReference type="Gene3D" id="3.40.50.1820">
    <property type="entry name" value="alpha/beta hydrolase"/>
    <property type="match status" value="1"/>
</dbReference>
<accession>A0A849CD12</accession>
<dbReference type="RefSeq" id="WP_170264404.1">
    <property type="nucleotide sequence ID" value="NZ_JABELX010000025.1"/>
</dbReference>
<keyword evidence="3" id="KW-0378">Hydrolase</keyword>
<keyword evidence="4" id="KW-1015">Disulfide bond</keyword>
<keyword evidence="7" id="KW-1185">Reference proteome</keyword>
<feature type="signal peptide" evidence="5">
    <location>
        <begin position="1"/>
        <end position="40"/>
    </location>
</feature>
<evidence type="ECO:0000256" key="1">
    <source>
        <dbReference type="ARBA" id="ARBA00007534"/>
    </source>
</evidence>
<dbReference type="Pfam" id="PF01083">
    <property type="entry name" value="Cutinase"/>
    <property type="match status" value="1"/>
</dbReference>
<dbReference type="InterPro" id="IPR000675">
    <property type="entry name" value="Cutinase/axe"/>
</dbReference>
<feature type="chain" id="PRO_5039289739" evidence="5">
    <location>
        <begin position="41"/>
        <end position="478"/>
    </location>
</feature>
<keyword evidence="2" id="KW-0719">Serine esterase</keyword>
<sequence length="478" mass="47317">MNRSRHPSRFPAIRCHRRAATPARLTAAVAATAVLGAATATMIGAGTAAATPGACAPVTAILVPGTGETSAAANPAQPVGLLAPIGNGLTARYGRDIDVRFLPYPAAAAPYASSHSAGVQALSSLVGGLCSETTVVLAGYSQGADVTGDVAAAIGTGASTIASSQVAAVALIADPRRDPSTPQLGFNTGGQGVSGPRTQGYGALTDRVRTVCAAGDLYCATSPQSSPAWSALGQAFTGTTDSSTAASTLSTSSDGSGLDAASIARQVVLVAGGLAEFASGIPVLLDSLVRFPGAVAAGDIAGAHQLSGAINTAFAPLVRVTDEADLGLVAQALEMAAPMDSSGTTAIAALIVRILARTDITRVAHDIGIAQEIAWRATEKLAFGDFLGAGIELVGLVPVAADLAAVAATALTGTTTGSGTSLVSSLTDNPDTTGALADLARQGSDTATFYLSGVHQSGYDSAMPAILDWIGTQIDHAK</sequence>
<dbReference type="PANTHER" id="PTHR33630:SF9">
    <property type="entry name" value="CUTINASE 4"/>
    <property type="match status" value="1"/>
</dbReference>
<evidence type="ECO:0000313" key="7">
    <source>
        <dbReference type="Proteomes" id="UP000586827"/>
    </source>
</evidence>
<evidence type="ECO:0000256" key="5">
    <source>
        <dbReference type="SAM" id="SignalP"/>
    </source>
</evidence>
<evidence type="ECO:0000256" key="3">
    <source>
        <dbReference type="ARBA" id="ARBA00022801"/>
    </source>
</evidence>
<evidence type="ECO:0000256" key="2">
    <source>
        <dbReference type="ARBA" id="ARBA00022487"/>
    </source>
</evidence>
<dbReference type="Proteomes" id="UP000586827">
    <property type="component" value="Unassembled WGS sequence"/>
</dbReference>
<evidence type="ECO:0000313" key="6">
    <source>
        <dbReference type="EMBL" id="NNH75678.1"/>
    </source>
</evidence>
<dbReference type="PANTHER" id="PTHR33630">
    <property type="entry name" value="CUTINASE RV1984C-RELATED-RELATED"/>
    <property type="match status" value="1"/>
</dbReference>
<dbReference type="EMBL" id="JABELX010000025">
    <property type="protein sequence ID" value="NNH75678.1"/>
    <property type="molecule type" value="Genomic_DNA"/>
</dbReference>
<dbReference type="SUPFAM" id="SSF53474">
    <property type="entry name" value="alpha/beta-Hydrolases"/>
    <property type="match status" value="1"/>
</dbReference>
<evidence type="ECO:0000256" key="4">
    <source>
        <dbReference type="ARBA" id="ARBA00023157"/>
    </source>
</evidence>
<protein>
    <submittedName>
        <fullName evidence="6">Cutinase family protein</fullName>
    </submittedName>
</protein>
<name>A0A849CD12_9NOCA</name>
<comment type="similarity">
    <text evidence="1">Belongs to the cutinase family.</text>
</comment>
<keyword evidence="5" id="KW-0732">Signal</keyword>
<reference evidence="6 7" key="1">
    <citation type="submission" date="2020-05" db="EMBL/GenBank/DDBJ databases">
        <title>MicrobeNet Type strains.</title>
        <authorList>
            <person name="Nicholson A.C."/>
        </authorList>
    </citation>
    <scope>NUCLEOTIDE SEQUENCE [LARGE SCALE GENOMIC DNA]</scope>
    <source>
        <strain evidence="6 7">JCM 3224</strain>
    </source>
</reference>
<dbReference type="InterPro" id="IPR029058">
    <property type="entry name" value="AB_hydrolase_fold"/>
</dbReference>